<dbReference type="PANTHER" id="PTHR42685:SF22">
    <property type="entry name" value="CONDITIONED MEDIUM FACTOR RECEPTOR 1"/>
    <property type="match status" value="1"/>
</dbReference>
<proteinExistence type="predicted"/>
<keyword evidence="1" id="KW-0285">Flavoprotein</keyword>
<dbReference type="InterPro" id="IPR003953">
    <property type="entry name" value="FAD-dep_OxRdtase_2_FAD-bd"/>
</dbReference>
<evidence type="ECO:0000259" key="4">
    <source>
        <dbReference type="Pfam" id="PF00890"/>
    </source>
</evidence>
<feature type="domain" description="FAD-dependent oxidoreductase 2 FAD-binding" evidence="4">
    <location>
        <begin position="16"/>
        <end position="62"/>
    </location>
</feature>
<name>A0AAT9HPL1_9ACTN</name>
<dbReference type="GO" id="GO:0016491">
    <property type="term" value="F:oxidoreductase activity"/>
    <property type="evidence" value="ECO:0007669"/>
    <property type="project" value="UniProtKB-KW"/>
</dbReference>
<dbReference type="Gene3D" id="3.50.50.60">
    <property type="entry name" value="FAD/NAD(P)-binding domain"/>
    <property type="match status" value="1"/>
</dbReference>
<protein>
    <recommendedName>
        <fullName evidence="4">FAD-dependent oxidoreductase 2 FAD-binding domain-containing protein</fullName>
    </recommendedName>
</protein>
<dbReference type="AlphaFoldDB" id="A0AAT9HPL1"/>
<evidence type="ECO:0000256" key="2">
    <source>
        <dbReference type="ARBA" id="ARBA00023002"/>
    </source>
</evidence>
<dbReference type="InterPro" id="IPR036188">
    <property type="entry name" value="FAD/NAD-bd_sf"/>
</dbReference>
<evidence type="ECO:0000313" key="5">
    <source>
        <dbReference type="EMBL" id="BFO19393.1"/>
    </source>
</evidence>
<keyword evidence="2" id="KW-0560">Oxidoreductase</keyword>
<feature type="region of interest" description="Disordered" evidence="3">
    <location>
        <begin position="57"/>
        <end position="80"/>
    </location>
</feature>
<dbReference type="PANTHER" id="PTHR42685">
    <property type="entry name" value="GERANYLGERANYL DIPHOSPHATE REDUCTASE"/>
    <property type="match status" value="1"/>
</dbReference>
<sequence>MSSENSSADDVQQVWDVVVVGAGPAGASAAYAAAVAGRRVLLLEKAELPRYKTCGGGIIGPSRDSSRPASNFRSGTGCTR</sequence>
<evidence type="ECO:0000256" key="3">
    <source>
        <dbReference type="SAM" id="MobiDB-lite"/>
    </source>
</evidence>
<evidence type="ECO:0000256" key="1">
    <source>
        <dbReference type="ARBA" id="ARBA00022630"/>
    </source>
</evidence>
<dbReference type="InterPro" id="IPR050407">
    <property type="entry name" value="Geranylgeranyl_reductase"/>
</dbReference>
<reference evidence="5" key="2">
    <citation type="submission" date="2024-07" db="EMBL/GenBank/DDBJ databases">
        <title>Streptomyces haneummycinica sp. nov., a new antibiotic-producing actinobacterium isolated from marine sediment.</title>
        <authorList>
            <person name="Uemura M."/>
            <person name="Hamada M."/>
            <person name="Hirano S."/>
            <person name="Kobayashi K."/>
            <person name="Ohshiro T."/>
            <person name="Kobayashi T."/>
            <person name="Terahara T."/>
        </authorList>
    </citation>
    <scope>NUCLEOTIDE SEQUENCE</scope>
    <source>
        <strain evidence="5">KM77-8</strain>
    </source>
</reference>
<reference evidence="5" key="1">
    <citation type="submission" date="2024-06" db="EMBL/GenBank/DDBJ databases">
        <authorList>
            <consortium name="consrtm"/>
            <person name="Uemura M."/>
            <person name="Terahara T."/>
        </authorList>
    </citation>
    <scope>NUCLEOTIDE SEQUENCE</scope>
    <source>
        <strain evidence="5">KM77-8</strain>
    </source>
</reference>
<dbReference type="EMBL" id="AP035768">
    <property type="protein sequence ID" value="BFO19393.1"/>
    <property type="molecule type" value="Genomic_DNA"/>
</dbReference>
<dbReference type="Pfam" id="PF00890">
    <property type="entry name" value="FAD_binding_2"/>
    <property type="match status" value="1"/>
</dbReference>
<feature type="compositionally biased region" description="Polar residues" evidence="3">
    <location>
        <begin position="67"/>
        <end position="80"/>
    </location>
</feature>
<dbReference type="SUPFAM" id="SSF51905">
    <property type="entry name" value="FAD/NAD(P)-binding domain"/>
    <property type="match status" value="1"/>
</dbReference>
<accession>A0AAT9HPL1</accession>
<gene>
    <name evidence="5" type="ORF">SHKM778_57810</name>
</gene>
<organism evidence="5">
    <name type="scientific">Streptomyces haneummycinicus</name>
    <dbReference type="NCBI Taxonomy" id="3074435"/>
    <lineage>
        <taxon>Bacteria</taxon>
        <taxon>Bacillati</taxon>
        <taxon>Actinomycetota</taxon>
        <taxon>Actinomycetes</taxon>
        <taxon>Kitasatosporales</taxon>
        <taxon>Streptomycetaceae</taxon>
        <taxon>Streptomyces</taxon>
    </lineage>
</organism>